<evidence type="ECO:0000313" key="4">
    <source>
        <dbReference type="EMBL" id="KAF9450257.1"/>
    </source>
</evidence>
<dbReference type="InterPro" id="IPR013320">
    <property type="entry name" value="ConA-like_dom_sf"/>
</dbReference>
<keyword evidence="2" id="KW-1133">Transmembrane helix</keyword>
<dbReference type="GO" id="GO:0004553">
    <property type="term" value="F:hydrolase activity, hydrolyzing O-glycosyl compounds"/>
    <property type="evidence" value="ECO:0007669"/>
    <property type="project" value="InterPro"/>
</dbReference>
<dbReference type="GO" id="GO:0005975">
    <property type="term" value="P:carbohydrate metabolic process"/>
    <property type="evidence" value="ECO:0007669"/>
    <property type="project" value="InterPro"/>
</dbReference>
<sequence length="498" mass="55656">MQHSSKISFSDVSSSFLSAPRTPTEGVFPSATSNHIPVPRSILSNPSRISVAQSARSSAIPLSTGMATPRKLPRMKSHMIADRNDIDKPWADKPNPRARIAYLITYAVILVGLAGGIVQCYFNYAHAQLDRKPLCLVMEENFDSEDAVFGENGSFSREVNMDGFGNGEFEMTTASTNNSFVKDGFLYIVPTLTSDSIGNDAVFDGTVYNITGCTFNQTQPNNGFITQNGQTIFNEKGYVAACSAVSNRTAGTVINPVQSARINTKGKASIKFGRVEVRAKMPNGYLWPAIWMLPKDEVYGPWPLSGEIDIVESRGNNIQYTAHGSNFVQGSLNWGPTSFLNGISKSYSWWQERRKSFGSEFRTYALEWTEDWLRIYVDNRLHTLLDIKFNQPFFQRGEFPEVVFDGPNPVALRNPWINGTNATPFDQDFYLIMNVAVGSTNGWFPEAQGDKPWLDASQTAMRDFAQAQANWYTTWPTNVEDRAMVVDYVKMWKHCDGN</sequence>
<accession>A0A9P5XF53</accession>
<dbReference type="InterPro" id="IPR050546">
    <property type="entry name" value="Glycosyl_Hydrlase_16"/>
</dbReference>
<name>A0A9P5XF53_9AGAR</name>
<dbReference type="EMBL" id="MU151109">
    <property type="protein sequence ID" value="KAF9450257.1"/>
    <property type="molecule type" value="Genomic_DNA"/>
</dbReference>
<dbReference type="Proteomes" id="UP000807342">
    <property type="component" value="Unassembled WGS sequence"/>
</dbReference>
<dbReference type="AlphaFoldDB" id="A0A9P5XF53"/>
<dbReference type="OrthoDB" id="4781at2759"/>
<evidence type="ECO:0000256" key="1">
    <source>
        <dbReference type="ARBA" id="ARBA00006865"/>
    </source>
</evidence>
<evidence type="ECO:0000259" key="3">
    <source>
        <dbReference type="PROSITE" id="PS51762"/>
    </source>
</evidence>
<reference evidence="4" key="1">
    <citation type="submission" date="2020-11" db="EMBL/GenBank/DDBJ databases">
        <authorList>
            <consortium name="DOE Joint Genome Institute"/>
            <person name="Ahrendt S."/>
            <person name="Riley R."/>
            <person name="Andreopoulos W."/>
            <person name="Labutti K."/>
            <person name="Pangilinan J."/>
            <person name="Ruiz-Duenas F.J."/>
            <person name="Barrasa J.M."/>
            <person name="Sanchez-Garcia M."/>
            <person name="Camarero S."/>
            <person name="Miyauchi S."/>
            <person name="Serrano A."/>
            <person name="Linde D."/>
            <person name="Babiker R."/>
            <person name="Drula E."/>
            <person name="Ayuso-Fernandez I."/>
            <person name="Pacheco R."/>
            <person name="Padilla G."/>
            <person name="Ferreira P."/>
            <person name="Barriuso J."/>
            <person name="Kellner H."/>
            <person name="Castanera R."/>
            <person name="Alfaro M."/>
            <person name="Ramirez L."/>
            <person name="Pisabarro A.G."/>
            <person name="Kuo A."/>
            <person name="Tritt A."/>
            <person name="Lipzen A."/>
            <person name="He G."/>
            <person name="Yan M."/>
            <person name="Ng V."/>
            <person name="Cullen D."/>
            <person name="Martin F."/>
            <person name="Rosso M.-N."/>
            <person name="Henrissat B."/>
            <person name="Hibbett D."/>
            <person name="Martinez A.T."/>
            <person name="Grigoriev I.V."/>
        </authorList>
    </citation>
    <scope>NUCLEOTIDE SEQUENCE</scope>
    <source>
        <strain evidence="4">MF-IS2</strain>
    </source>
</reference>
<dbReference type="InterPro" id="IPR000757">
    <property type="entry name" value="Beta-glucanase-like"/>
</dbReference>
<comment type="caution">
    <text evidence="4">The sequence shown here is derived from an EMBL/GenBank/DDBJ whole genome shotgun (WGS) entry which is preliminary data.</text>
</comment>
<keyword evidence="2" id="KW-0472">Membrane</keyword>
<dbReference type="PANTHER" id="PTHR10963:SF55">
    <property type="entry name" value="GLYCOSIDE HYDROLASE FAMILY 16 PROTEIN"/>
    <property type="match status" value="1"/>
</dbReference>
<evidence type="ECO:0000256" key="2">
    <source>
        <dbReference type="SAM" id="Phobius"/>
    </source>
</evidence>
<keyword evidence="4" id="KW-0378">Hydrolase</keyword>
<evidence type="ECO:0000313" key="5">
    <source>
        <dbReference type="Proteomes" id="UP000807342"/>
    </source>
</evidence>
<comment type="similarity">
    <text evidence="1">Belongs to the glycosyl hydrolase 16 family.</text>
</comment>
<keyword evidence="2" id="KW-0812">Transmembrane</keyword>
<dbReference type="Gene3D" id="2.60.120.200">
    <property type="match status" value="1"/>
</dbReference>
<dbReference type="SUPFAM" id="SSF49899">
    <property type="entry name" value="Concanavalin A-like lectins/glucanases"/>
    <property type="match status" value="1"/>
</dbReference>
<gene>
    <name evidence="4" type="ORF">P691DRAFT_665691</name>
</gene>
<feature type="domain" description="GH16" evidence="3">
    <location>
        <begin position="88"/>
        <end position="497"/>
    </location>
</feature>
<dbReference type="PANTHER" id="PTHR10963">
    <property type="entry name" value="GLYCOSYL HYDROLASE-RELATED"/>
    <property type="match status" value="1"/>
</dbReference>
<protein>
    <submittedName>
        <fullName evidence="4">Glycoside hydrolase family 16 protein</fullName>
    </submittedName>
</protein>
<proteinExistence type="inferred from homology"/>
<organism evidence="4 5">
    <name type="scientific">Macrolepiota fuliginosa MF-IS2</name>
    <dbReference type="NCBI Taxonomy" id="1400762"/>
    <lineage>
        <taxon>Eukaryota</taxon>
        <taxon>Fungi</taxon>
        <taxon>Dikarya</taxon>
        <taxon>Basidiomycota</taxon>
        <taxon>Agaricomycotina</taxon>
        <taxon>Agaricomycetes</taxon>
        <taxon>Agaricomycetidae</taxon>
        <taxon>Agaricales</taxon>
        <taxon>Agaricineae</taxon>
        <taxon>Agaricaceae</taxon>
        <taxon>Macrolepiota</taxon>
    </lineage>
</organism>
<feature type="transmembrane region" description="Helical" evidence="2">
    <location>
        <begin position="100"/>
        <end position="124"/>
    </location>
</feature>
<keyword evidence="5" id="KW-1185">Reference proteome</keyword>
<dbReference type="Pfam" id="PF00722">
    <property type="entry name" value="Glyco_hydro_16"/>
    <property type="match status" value="1"/>
</dbReference>
<dbReference type="PROSITE" id="PS51762">
    <property type="entry name" value="GH16_2"/>
    <property type="match status" value="1"/>
</dbReference>